<accession>A0A9K3KQM0</accession>
<dbReference type="AlphaFoldDB" id="A0A9K3KQM0"/>
<proteinExistence type="predicted"/>
<sequence length="404" mass="46400">MLHSRLFRRPQWVLRSKGPAQCSLEKTRPRTPVCFEEYLDSQDWCRDMLGALESKFSYEEIVSKLRESQQCPSSACDGSDNQVLVDHVNEAGEQSRPQFRNDALKAIWDVLQALVRLAKLLPQITFHHIKGHQDRQVALGKLSRSAKLHVQADKLAGNYQRLSSHKNTPAPMISGTHCNLIYNGQTVVSKHHKHIRDHRRTKELKTYIMQKTQVSEAAFADIDWQSSPNAPLTRSKTAHTCSLSSFYTDGSQRESWTLSSTPVFAHPAMSPLKILNTTPHAPTQSVRQWHAALKTSFGTDYLQRNHIEVKNKNHSLSWSSNIIRLMRNHCYKEWLTRNKARHGNDADDKAQRRLEKAHRSIWDLYDLKPKSKPSDITSTLQWRTTFAEILMQEALKIGSKHTSR</sequence>
<gene>
    <name evidence="1" type="ORF">IV203_016451</name>
</gene>
<protein>
    <submittedName>
        <fullName evidence="1">Uncharacterized protein</fullName>
    </submittedName>
</protein>
<dbReference type="Proteomes" id="UP000693970">
    <property type="component" value="Unassembled WGS sequence"/>
</dbReference>
<reference evidence="1" key="2">
    <citation type="submission" date="2021-04" db="EMBL/GenBank/DDBJ databases">
        <authorList>
            <person name="Podell S."/>
        </authorList>
    </citation>
    <scope>NUCLEOTIDE SEQUENCE</scope>
    <source>
        <strain evidence="1">Hildebrandi</strain>
    </source>
</reference>
<dbReference type="EMBL" id="JAGRRH010000020">
    <property type="protein sequence ID" value="KAG7347746.1"/>
    <property type="molecule type" value="Genomic_DNA"/>
</dbReference>
<reference evidence="1" key="1">
    <citation type="journal article" date="2021" name="Sci. Rep.">
        <title>Diploid genomic architecture of Nitzschia inconspicua, an elite biomass production diatom.</title>
        <authorList>
            <person name="Oliver A."/>
            <person name="Podell S."/>
            <person name="Pinowska A."/>
            <person name="Traller J.C."/>
            <person name="Smith S.R."/>
            <person name="McClure R."/>
            <person name="Beliaev A."/>
            <person name="Bohutskyi P."/>
            <person name="Hill E.A."/>
            <person name="Rabines A."/>
            <person name="Zheng H."/>
            <person name="Allen L.Z."/>
            <person name="Kuo A."/>
            <person name="Grigoriev I.V."/>
            <person name="Allen A.E."/>
            <person name="Hazlebeck D."/>
            <person name="Allen E.E."/>
        </authorList>
    </citation>
    <scope>NUCLEOTIDE SEQUENCE</scope>
    <source>
        <strain evidence="1">Hildebrandi</strain>
    </source>
</reference>
<organism evidence="1 2">
    <name type="scientific">Nitzschia inconspicua</name>
    <dbReference type="NCBI Taxonomy" id="303405"/>
    <lineage>
        <taxon>Eukaryota</taxon>
        <taxon>Sar</taxon>
        <taxon>Stramenopiles</taxon>
        <taxon>Ochrophyta</taxon>
        <taxon>Bacillariophyta</taxon>
        <taxon>Bacillariophyceae</taxon>
        <taxon>Bacillariophycidae</taxon>
        <taxon>Bacillariales</taxon>
        <taxon>Bacillariaceae</taxon>
        <taxon>Nitzschia</taxon>
    </lineage>
</organism>
<name>A0A9K3KQM0_9STRA</name>
<comment type="caution">
    <text evidence="1">The sequence shown here is derived from an EMBL/GenBank/DDBJ whole genome shotgun (WGS) entry which is preliminary data.</text>
</comment>
<evidence type="ECO:0000313" key="2">
    <source>
        <dbReference type="Proteomes" id="UP000693970"/>
    </source>
</evidence>
<evidence type="ECO:0000313" key="1">
    <source>
        <dbReference type="EMBL" id="KAG7347746.1"/>
    </source>
</evidence>
<keyword evidence="2" id="KW-1185">Reference proteome</keyword>